<evidence type="ECO:0000313" key="13">
    <source>
        <dbReference type="Proteomes" id="UP001202031"/>
    </source>
</evidence>
<keyword evidence="13" id="KW-1185">Reference proteome</keyword>
<evidence type="ECO:0000256" key="1">
    <source>
        <dbReference type="ARBA" id="ARBA00004752"/>
    </source>
</evidence>
<dbReference type="Pfam" id="PF03734">
    <property type="entry name" value="YkuD"/>
    <property type="match status" value="1"/>
</dbReference>
<evidence type="ECO:0000313" key="12">
    <source>
        <dbReference type="EMBL" id="MCL6656216.1"/>
    </source>
</evidence>
<evidence type="ECO:0000256" key="4">
    <source>
        <dbReference type="ARBA" id="ARBA00022679"/>
    </source>
</evidence>
<evidence type="ECO:0000256" key="6">
    <source>
        <dbReference type="ARBA" id="ARBA00022960"/>
    </source>
</evidence>
<keyword evidence="5" id="KW-0378">Hydrolase</keyword>
<protein>
    <submittedName>
        <fullName evidence="12">L,D-transpeptidase</fullName>
    </submittedName>
</protein>
<reference evidence="12 13" key="1">
    <citation type="submission" date="2022-03" db="EMBL/GenBank/DDBJ databases">
        <title>Taxonomic description of new species and reclassification of some bacterial strains.</title>
        <authorList>
            <person name="Ndongo S."/>
        </authorList>
    </citation>
    <scope>NUCLEOTIDE SEQUENCE [LARGE SCALE GENOMIC DNA]</scope>
    <source>
        <strain evidence="12 13">Marseille-P6666</strain>
    </source>
</reference>
<keyword evidence="7 9" id="KW-0573">Peptidoglycan synthesis</keyword>
<evidence type="ECO:0000256" key="8">
    <source>
        <dbReference type="ARBA" id="ARBA00023316"/>
    </source>
</evidence>
<dbReference type="RefSeq" id="WP_146021115.1">
    <property type="nucleotide sequence ID" value="NZ_CP072027.1"/>
</dbReference>
<comment type="pathway">
    <text evidence="1 9">Cell wall biogenesis; peptidoglycan biosynthesis.</text>
</comment>
<name>A0ABT0R6D8_9BACT</name>
<evidence type="ECO:0000256" key="7">
    <source>
        <dbReference type="ARBA" id="ARBA00022984"/>
    </source>
</evidence>
<dbReference type="PANTHER" id="PTHR30582">
    <property type="entry name" value="L,D-TRANSPEPTIDASE"/>
    <property type="match status" value="1"/>
</dbReference>
<evidence type="ECO:0000256" key="3">
    <source>
        <dbReference type="ARBA" id="ARBA00022676"/>
    </source>
</evidence>
<feature type="active site" description="Proton donor/acceptor" evidence="9">
    <location>
        <position position="122"/>
    </location>
</feature>
<evidence type="ECO:0000256" key="10">
    <source>
        <dbReference type="SAM" id="MobiDB-lite"/>
    </source>
</evidence>
<comment type="similarity">
    <text evidence="2">Belongs to the YkuD family.</text>
</comment>
<evidence type="ECO:0000256" key="9">
    <source>
        <dbReference type="PROSITE-ProRule" id="PRU01373"/>
    </source>
</evidence>
<sequence length="163" mass="17789">MTTLSSPMAAPSIRIDLSRQELVLEESGNILLRCPVSSGKAGTGHEEGSGKTPTGHFRVCQKIGDGEPEDTIFISRLPAGRYPAAIPESLDEHSDFILTRILWLDGLEPHNANTRSRYIYIHGTNDTDLLGAPASHGCIRLSPRDMLDLFALAEEGMDVFIQC</sequence>
<feature type="region of interest" description="Disordered" evidence="10">
    <location>
        <begin position="36"/>
        <end position="57"/>
    </location>
</feature>
<evidence type="ECO:0000256" key="2">
    <source>
        <dbReference type="ARBA" id="ARBA00005992"/>
    </source>
</evidence>
<proteinExistence type="inferred from homology"/>
<feature type="domain" description="L,D-TPase catalytic" evidence="11">
    <location>
        <begin position="11"/>
        <end position="162"/>
    </location>
</feature>
<dbReference type="SUPFAM" id="SSF141523">
    <property type="entry name" value="L,D-transpeptidase catalytic domain-like"/>
    <property type="match status" value="1"/>
</dbReference>
<organism evidence="12 13">
    <name type="scientific">Akkermansia massiliensis</name>
    <dbReference type="NCBI Taxonomy" id="2927224"/>
    <lineage>
        <taxon>Bacteria</taxon>
        <taxon>Pseudomonadati</taxon>
        <taxon>Verrucomicrobiota</taxon>
        <taxon>Verrucomicrobiia</taxon>
        <taxon>Verrucomicrobiales</taxon>
        <taxon>Akkermansiaceae</taxon>
        <taxon>Akkermansia</taxon>
    </lineage>
</organism>
<dbReference type="InterPro" id="IPR050979">
    <property type="entry name" value="LD-transpeptidase"/>
</dbReference>
<dbReference type="Gene3D" id="2.40.440.10">
    <property type="entry name" value="L,D-transpeptidase catalytic domain-like"/>
    <property type="match status" value="1"/>
</dbReference>
<comment type="caution">
    <text evidence="12">The sequence shown here is derived from an EMBL/GenBank/DDBJ whole genome shotgun (WGS) entry which is preliminary data.</text>
</comment>
<dbReference type="Proteomes" id="UP001202031">
    <property type="component" value="Unassembled WGS sequence"/>
</dbReference>
<dbReference type="InterPro" id="IPR005490">
    <property type="entry name" value="LD_TPept_cat_dom"/>
</dbReference>
<keyword evidence="6 9" id="KW-0133">Cell shape</keyword>
<keyword evidence="3" id="KW-0328">Glycosyltransferase</keyword>
<keyword evidence="4" id="KW-0808">Transferase</keyword>
<keyword evidence="8 9" id="KW-0961">Cell wall biogenesis/degradation</keyword>
<evidence type="ECO:0000256" key="5">
    <source>
        <dbReference type="ARBA" id="ARBA00022801"/>
    </source>
</evidence>
<dbReference type="InterPro" id="IPR038063">
    <property type="entry name" value="Transpep_catalytic_dom"/>
</dbReference>
<feature type="active site" description="Nucleophile" evidence="9">
    <location>
        <position position="138"/>
    </location>
</feature>
<accession>A0ABT0R6D8</accession>
<dbReference type="PROSITE" id="PS52029">
    <property type="entry name" value="LD_TPASE"/>
    <property type="match status" value="1"/>
</dbReference>
<dbReference type="GeneID" id="84022738"/>
<evidence type="ECO:0000259" key="11">
    <source>
        <dbReference type="PROSITE" id="PS52029"/>
    </source>
</evidence>
<dbReference type="EMBL" id="JAMGSI010000001">
    <property type="protein sequence ID" value="MCL6656216.1"/>
    <property type="molecule type" value="Genomic_DNA"/>
</dbReference>
<dbReference type="CDD" id="cd16913">
    <property type="entry name" value="YkuD_like"/>
    <property type="match status" value="1"/>
</dbReference>
<dbReference type="PANTHER" id="PTHR30582:SF24">
    <property type="entry name" value="L,D-TRANSPEPTIDASE ERFK_SRFK-RELATED"/>
    <property type="match status" value="1"/>
</dbReference>
<gene>
    <name evidence="12" type="ORF">M8N44_02640</name>
</gene>